<reference evidence="1" key="1">
    <citation type="submission" date="2015-04" db="EMBL/GenBank/DDBJ databases">
        <title>The genome sequence of the plant pathogenic Rhizarian Plasmodiophora brassicae reveals insights in its biotrophic life cycle and the origin of chitin synthesis.</title>
        <authorList>
            <person name="Schwelm A."/>
            <person name="Fogelqvist J."/>
            <person name="Knaust A."/>
            <person name="Julke S."/>
            <person name="Lilja T."/>
            <person name="Dhandapani V."/>
            <person name="Bonilla-Rosso G."/>
            <person name="Karlsson M."/>
            <person name="Shevchenko A."/>
            <person name="Choi S.R."/>
            <person name="Kim H.G."/>
            <person name="Park J.Y."/>
            <person name="Lim Y.P."/>
            <person name="Ludwig-Muller J."/>
            <person name="Dixelius C."/>
        </authorList>
    </citation>
    <scope>NUCLEOTIDE SEQUENCE</scope>
    <source>
        <tissue evidence="1">Potato root galls</tissue>
    </source>
</reference>
<protein>
    <submittedName>
        <fullName evidence="1">Uncharacterized protein</fullName>
    </submittedName>
</protein>
<sequence length="169" mass="18766">MAHDPLAVNDIGDSSTREAVSSLLIAPASLDISLPGLRDGIGCFSSRNTHTHNIVSSTDNDGVPKLSKKEMYSNLVFISKRLANLASVDTRRYVDAMRIMEDEISRIQADTYNIYSSERDDHHHNSRKRKVALLAGELMKKPRKTTTCGTCNQPGHNKQTCALNKKQQL</sequence>
<accession>A0A0H5RLY7</accession>
<organism evidence="1">
    <name type="scientific">Spongospora subterranea</name>
    <dbReference type="NCBI Taxonomy" id="70186"/>
    <lineage>
        <taxon>Eukaryota</taxon>
        <taxon>Sar</taxon>
        <taxon>Rhizaria</taxon>
        <taxon>Endomyxa</taxon>
        <taxon>Phytomyxea</taxon>
        <taxon>Plasmodiophorida</taxon>
        <taxon>Plasmodiophoridae</taxon>
        <taxon>Spongospora</taxon>
    </lineage>
</organism>
<dbReference type="EMBL" id="HACM01009302">
    <property type="protein sequence ID" value="CRZ09744.1"/>
    <property type="molecule type" value="Transcribed_RNA"/>
</dbReference>
<dbReference type="AlphaFoldDB" id="A0A0H5RLY7"/>
<evidence type="ECO:0000313" key="1">
    <source>
        <dbReference type="EMBL" id="CRZ09744.1"/>
    </source>
</evidence>
<proteinExistence type="predicted"/>
<name>A0A0H5RLY7_9EUKA</name>